<dbReference type="InterPro" id="IPR000010">
    <property type="entry name" value="Cystatin_dom"/>
</dbReference>
<keyword evidence="2" id="KW-0472">Membrane</keyword>
<evidence type="ECO:0000256" key="1">
    <source>
        <dbReference type="ARBA" id="ARBA00022704"/>
    </source>
</evidence>
<accession>A0A5B8MRE8</accession>
<keyword evidence="2" id="KW-1133">Transmembrane helix</keyword>
<keyword evidence="3" id="KW-0732">Signal</keyword>
<name>A0A5B8MRE8_9CHLO</name>
<sequence length="289" mass="32123">MTLTRRGRGLVALGLAVLSTLSLVEVCLAGAPKEVDPSDPGVVAAKTFFEEDLNARFNETDHEVVHFCDAQRQVVNGFNFLLTVVVKAFTEETGDTDWVLHNLRVYEHPAWDTSAENKYELSLDDVPVYEDAGTELSSEATEYIETNLGSSSEVTGVLTHTEQRLDLEYLSLSPSGTLASETVEVVGHTVHGTFVVDEVERYADVHFVTKGDKFIFFDHLLEGEVKHKDGGLAPGGKDVKLLTMRTSMFAIFLVGVLACGILLVHVFRKRQKRSKEDWYIEQLTDIDEL</sequence>
<feature type="chain" id="PRO_5022792173" evidence="3">
    <location>
        <begin position="30"/>
        <end position="289"/>
    </location>
</feature>
<dbReference type="Gene3D" id="3.10.450.10">
    <property type="match status" value="1"/>
</dbReference>
<feature type="signal peptide" evidence="3">
    <location>
        <begin position="1"/>
        <end position="29"/>
    </location>
</feature>
<keyword evidence="2" id="KW-0812">Transmembrane</keyword>
<protein>
    <submittedName>
        <fullName evidence="4">Uncharacterized protein</fullName>
    </submittedName>
</protein>
<organism evidence="4 5">
    <name type="scientific">Chloropicon primus</name>
    <dbReference type="NCBI Taxonomy" id="1764295"/>
    <lineage>
        <taxon>Eukaryota</taxon>
        <taxon>Viridiplantae</taxon>
        <taxon>Chlorophyta</taxon>
        <taxon>Chloropicophyceae</taxon>
        <taxon>Chloropicales</taxon>
        <taxon>Chloropicaceae</taxon>
        <taxon>Chloropicon</taxon>
    </lineage>
</organism>
<reference evidence="4 5" key="1">
    <citation type="submission" date="2018-07" db="EMBL/GenBank/DDBJ databases">
        <title>The complete nuclear genome of the prasinophyte Chloropicon primus (CCMP1205).</title>
        <authorList>
            <person name="Pombert J.-F."/>
            <person name="Otis C."/>
            <person name="Turmel M."/>
            <person name="Lemieux C."/>
        </authorList>
    </citation>
    <scope>NUCLEOTIDE SEQUENCE [LARGE SCALE GENOMIC DNA]</scope>
    <source>
        <strain evidence="4 5">CCMP1205</strain>
    </source>
</reference>
<dbReference type="CDD" id="cd00042">
    <property type="entry name" value="CY"/>
    <property type="match status" value="1"/>
</dbReference>
<dbReference type="InterPro" id="IPR046350">
    <property type="entry name" value="Cystatin_sf"/>
</dbReference>
<keyword evidence="5" id="KW-1185">Reference proteome</keyword>
<evidence type="ECO:0000313" key="4">
    <source>
        <dbReference type="EMBL" id="QDZ23023.1"/>
    </source>
</evidence>
<keyword evidence="1" id="KW-0646">Protease inhibitor</keyword>
<feature type="transmembrane region" description="Helical" evidence="2">
    <location>
        <begin position="248"/>
        <end position="267"/>
    </location>
</feature>
<dbReference type="GO" id="GO:0004869">
    <property type="term" value="F:cysteine-type endopeptidase inhibitor activity"/>
    <property type="evidence" value="ECO:0007669"/>
    <property type="project" value="UniProtKB-KW"/>
</dbReference>
<keyword evidence="1" id="KW-0789">Thiol protease inhibitor</keyword>
<evidence type="ECO:0000313" key="5">
    <source>
        <dbReference type="Proteomes" id="UP000316726"/>
    </source>
</evidence>
<dbReference type="EMBL" id="CP031042">
    <property type="protein sequence ID" value="QDZ23023.1"/>
    <property type="molecule type" value="Genomic_DNA"/>
</dbReference>
<evidence type="ECO:0000256" key="2">
    <source>
        <dbReference type="SAM" id="Phobius"/>
    </source>
</evidence>
<dbReference type="AlphaFoldDB" id="A0A5B8MRE8"/>
<gene>
    <name evidence="4" type="ORF">A3770_09p55410</name>
</gene>
<dbReference type="SUPFAM" id="SSF54403">
    <property type="entry name" value="Cystatin/monellin"/>
    <property type="match status" value="1"/>
</dbReference>
<dbReference type="Proteomes" id="UP000316726">
    <property type="component" value="Chromosome 9"/>
</dbReference>
<proteinExistence type="predicted"/>
<evidence type="ECO:0000256" key="3">
    <source>
        <dbReference type="SAM" id="SignalP"/>
    </source>
</evidence>